<dbReference type="Pfam" id="PF03473">
    <property type="entry name" value="MOSC"/>
    <property type="match status" value="1"/>
</dbReference>
<organism evidence="2 3">
    <name type="scientific">Albimonas donghaensis</name>
    <dbReference type="NCBI Taxonomy" id="356660"/>
    <lineage>
        <taxon>Bacteria</taxon>
        <taxon>Pseudomonadati</taxon>
        <taxon>Pseudomonadota</taxon>
        <taxon>Alphaproteobacteria</taxon>
        <taxon>Rhodobacterales</taxon>
        <taxon>Paracoccaceae</taxon>
        <taxon>Albimonas</taxon>
    </lineage>
</organism>
<proteinExistence type="predicted"/>
<sequence length="255" mass="27072">MQAAFATLSAIHRHPVKALGAEILAGADLAAGLTLPGDRAWALAHEKSRFDFDAPAWTRCTTFLRGATFPSLMAVTVAAGPDGALTFRHPEAGEIVADPASPAGEAALIAWVDRLIPAHAPRPARLAPCPERGMTDNPNPWLSILSDASLAELSARAGVAPDRRRFRGNLWIEGAAPWAEFDLPGREIRLGGAVLRVRERIERCSATQADPETGRHDVDMLGLLEKGYGHKDFGVFAEVISGGPVAPGDKLEIAA</sequence>
<dbReference type="InterPro" id="IPR011037">
    <property type="entry name" value="Pyrv_Knase-like_insert_dom_sf"/>
</dbReference>
<dbReference type="GO" id="GO:0003824">
    <property type="term" value="F:catalytic activity"/>
    <property type="evidence" value="ECO:0007669"/>
    <property type="project" value="InterPro"/>
</dbReference>
<dbReference type="AlphaFoldDB" id="A0A1H2VDL3"/>
<dbReference type="STRING" id="356660.SAMN05444336_10224"/>
<dbReference type="Pfam" id="PF03476">
    <property type="entry name" value="MOSC_N"/>
    <property type="match status" value="1"/>
</dbReference>
<gene>
    <name evidence="2" type="ORF">SAMN05444336_10224</name>
</gene>
<dbReference type="EMBL" id="FNMZ01000002">
    <property type="protein sequence ID" value="SDW66014.1"/>
    <property type="molecule type" value="Genomic_DNA"/>
</dbReference>
<dbReference type="GO" id="GO:0030170">
    <property type="term" value="F:pyridoxal phosphate binding"/>
    <property type="evidence" value="ECO:0007669"/>
    <property type="project" value="InterPro"/>
</dbReference>
<dbReference type="RefSeq" id="WP_092680311.1">
    <property type="nucleotide sequence ID" value="NZ_FNMZ01000002.1"/>
</dbReference>
<dbReference type="InterPro" id="IPR005302">
    <property type="entry name" value="MoCF_Sase_C"/>
</dbReference>
<dbReference type="PROSITE" id="PS51340">
    <property type="entry name" value="MOSC"/>
    <property type="match status" value="1"/>
</dbReference>
<dbReference type="Gene3D" id="2.40.33.20">
    <property type="entry name" value="PK beta-barrel domain-like"/>
    <property type="match status" value="1"/>
</dbReference>
<reference evidence="2 3" key="1">
    <citation type="submission" date="2016-10" db="EMBL/GenBank/DDBJ databases">
        <authorList>
            <person name="de Groot N.N."/>
        </authorList>
    </citation>
    <scope>NUCLEOTIDE SEQUENCE [LARGE SCALE GENOMIC DNA]</scope>
    <source>
        <strain evidence="2 3">DSM 17890</strain>
    </source>
</reference>
<dbReference type="SUPFAM" id="SSF50800">
    <property type="entry name" value="PK beta-barrel domain-like"/>
    <property type="match status" value="1"/>
</dbReference>
<dbReference type="InterPro" id="IPR005303">
    <property type="entry name" value="MOCOS_middle"/>
</dbReference>
<keyword evidence="3" id="KW-1185">Reference proteome</keyword>
<accession>A0A1H2VDL3</accession>
<evidence type="ECO:0000313" key="3">
    <source>
        <dbReference type="Proteomes" id="UP000199118"/>
    </source>
</evidence>
<evidence type="ECO:0000313" key="2">
    <source>
        <dbReference type="EMBL" id="SDW66014.1"/>
    </source>
</evidence>
<name>A0A1H2VDL3_9RHOB</name>
<dbReference type="OrthoDB" id="581532at2"/>
<dbReference type="GO" id="GO:0030151">
    <property type="term" value="F:molybdenum ion binding"/>
    <property type="evidence" value="ECO:0007669"/>
    <property type="project" value="InterPro"/>
</dbReference>
<evidence type="ECO:0000259" key="1">
    <source>
        <dbReference type="PROSITE" id="PS51340"/>
    </source>
</evidence>
<dbReference type="Proteomes" id="UP000199118">
    <property type="component" value="Unassembled WGS sequence"/>
</dbReference>
<protein>
    <recommendedName>
        <fullName evidence="1">MOSC domain-containing protein</fullName>
    </recommendedName>
</protein>
<feature type="domain" description="MOSC" evidence="1">
    <location>
        <begin position="113"/>
        <end position="254"/>
    </location>
</feature>